<evidence type="ECO:0000256" key="1">
    <source>
        <dbReference type="ARBA" id="ARBA00001942"/>
    </source>
</evidence>
<dbReference type="SUPFAM" id="SSF50692">
    <property type="entry name" value="ADC-like"/>
    <property type="match status" value="1"/>
</dbReference>
<evidence type="ECO:0000259" key="9">
    <source>
        <dbReference type="PROSITE" id="PS51669"/>
    </source>
</evidence>
<keyword evidence="5" id="KW-0732">Signal</keyword>
<dbReference type="InterPro" id="IPR006311">
    <property type="entry name" value="TAT_signal"/>
</dbReference>
<dbReference type="Pfam" id="PF01568">
    <property type="entry name" value="Molydop_binding"/>
    <property type="match status" value="1"/>
</dbReference>
<dbReference type="Gene3D" id="3.40.228.10">
    <property type="entry name" value="Dimethylsulfoxide Reductase, domain 2"/>
    <property type="match status" value="1"/>
</dbReference>
<evidence type="ECO:0000256" key="8">
    <source>
        <dbReference type="ARBA" id="ARBA00023014"/>
    </source>
</evidence>
<evidence type="ECO:0000256" key="6">
    <source>
        <dbReference type="ARBA" id="ARBA00023002"/>
    </source>
</evidence>
<organism evidence="10 11">
    <name type="scientific">Flaviflexus ciconiae</name>
    <dbReference type="NCBI Taxonomy" id="2496867"/>
    <lineage>
        <taxon>Bacteria</taxon>
        <taxon>Bacillati</taxon>
        <taxon>Actinomycetota</taxon>
        <taxon>Actinomycetes</taxon>
        <taxon>Actinomycetales</taxon>
        <taxon>Actinomycetaceae</taxon>
        <taxon>Flaviflexus</taxon>
    </lineage>
</organism>
<dbReference type="Gene3D" id="3.40.50.740">
    <property type="match status" value="1"/>
</dbReference>
<dbReference type="Pfam" id="PF04879">
    <property type="entry name" value="Molybdop_Fe4S4"/>
    <property type="match status" value="1"/>
</dbReference>
<evidence type="ECO:0000256" key="2">
    <source>
        <dbReference type="ARBA" id="ARBA00010312"/>
    </source>
</evidence>
<dbReference type="EMBL" id="CP034593">
    <property type="protein sequence ID" value="AZQ77335.1"/>
    <property type="molecule type" value="Genomic_DNA"/>
</dbReference>
<proteinExistence type="inferred from homology"/>
<name>A0A3Q9G4Q2_9ACTO</name>
<sequence length="819" mass="89634">MTIEVGADRKVSRRSFMKWSGIAGGSAALVATTAHLGMPGIGTAANSDGMLDAEQTVWSACLVNCGARCPLRFQVKDGTVARVLPDNTGGDEIGNHRIPACPRGRSIRQRIYSPDRIKKPLKRKPGTKRGDEQWEEISWEQALDEIAEKYQQLLADYGPESQFYAYATGVIAGTVSGSYYGGALQRLLKKMGGFLSYYGDYSTGGITEAMRVTLGGYIDSNSTDDLVNSKLYVLWGHSPMETKMCGGSEAFYAQKLIRDTNVRTIVVDPRHSDSVQLMADEHVALKPGTDAALIAGIAHVLISEDLHEQEFLDEYCVGFDESTLPEGAPENSSYRAYVMGDGPDGIEKTPEWASSVTGTPVDTIVKFARELGNNKPSMIHQGWGAQRCANGENQSRAIITLNAMLGNVGLPGGGAGTYPGSSAVTINSAFDADPNPVTKKISHFTWPDAIDHGAEMKGEDGVRDWDEDGNPIWDPQLEVPIKAIWAYGSNTLINQHSDINGTKELLRDDSKCELIVLCDNQMTSSAKFADYVLPGTSNAEEGDVVQQGLAANMGYSIVATKAIDPLYESKTIYEICTELARRLGIEEEFTEGKTQEDWARQIIEDSREANPGMPGYDELQEMGVWKVDNGARVALREFREDPEANPLDTPSGKIEIYSAEVARKAEEWNLPDGDVVTALPEQINTWEDFEAAKTNSEFPLQMISYHFKGRTHSSYGNVPWLKQAHRQVIWINPVDAKPRGIENGDEVIVYNGRGQTKVEAKVTPRIFPGVTTLPEGAWYNPDKDGVDQGGGPNVLTKYHPTALAKSNPQYTNLVEVKKA</sequence>
<dbReference type="Pfam" id="PF00384">
    <property type="entry name" value="Molybdopterin"/>
    <property type="match status" value="1"/>
</dbReference>
<dbReference type="InterPro" id="IPR006655">
    <property type="entry name" value="Mopterin_OxRdtase_prok_CS"/>
</dbReference>
<dbReference type="InterPro" id="IPR009010">
    <property type="entry name" value="Asp_de-COase-like_dom_sf"/>
</dbReference>
<evidence type="ECO:0000313" key="10">
    <source>
        <dbReference type="EMBL" id="AZQ77335.1"/>
    </source>
</evidence>
<dbReference type="InterPro" id="IPR006656">
    <property type="entry name" value="Mopterin_OxRdtase"/>
</dbReference>
<keyword evidence="3" id="KW-0500">Molybdenum</keyword>
<dbReference type="RefSeq" id="WP_126704138.1">
    <property type="nucleotide sequence ID" value="NZ_CP034593.1"/>
</dbReference>
<dbReference type="PANTHER" id="PTHR43742">
    <property type="entry name" value="TRIMETHYLAMINE-N-OXIDE REDUCTASE"/>
    <property type="match status" value="1"/>
</dbReference>
<evidence type="ECO:0000256" key="4">
    <source>
        <dbReference type="ARBA" id="ARBA00022723"/>
    </source>
</evidence>
<dbReference type="GO" id="GO:0009061">
    <property type="term" value="P:anaerobic respiration"/>
    <property type="evidence" value="ECO:0007669"/>
    <property type="project" value="TreeGrafter"/>
</dbReference>
<gene>
    <name evidence="10" type="ORF">EJ997_08340</name>
</gene>
<protein>
    <submittedName>
        <fullName evidence="10">Dimethyl sulfoxide reductase subunit A</fullName>
    </submittedName>
</protein>
<dbReference type="GO" id="GO:0030151">
    <property type="term" value="F:molybdenum ion binding"/>
    <property type="evidence" value="ECO:0007669"/>
    <property type="project" value="InterPro"/>
</dbReference>
<dbReference type="PANTHER" id="PTHR43742:SF3">
    <property type="entry name" value="DIMETHYL SULFOXIDE REDUCTASE DMSA"/>
    <property type="match status" value="1"/>
</dbReference>
<dbReference type="Gene3D" id="2.40.40.20">
    <property type="match status" value="1"/>
</dbReference>
<dbReference type="GO" id="GO:0043546">
    <property type="term" value="F:molybdopterin cofactor binding"/>
    <property type="evidence" value="ECO:0007669"/>
    <property type="project" value="InterPro"/>
</dbReference>
<evidence type="ECO:0000256" key="7">
    <source>
        <dbReference type="ARBA" id="ARBA00023004"/>
    </source>
</evidence>
<dbReference type="PROSITE" id="PS00490">
    <property type="entry name" value="MOLYBDOPTERIN_PROK_2"/>
    <property type="match status" value="1"/>
</dbReference>
<comment type="similarity">
    <text evidence="2">Belongs to the prokaryotic molybdopterin-containing oxidoreductase family.</text>
</comment>
<dbReference type="KEGG" id="flh:EJ997_08340"/>
<dbReference type="OrthoDB" id="9759518at2"/>
<dbReference type="PROSITE" id="PS51669">
    <property type="entry name" value="4FE4S_MOW_BIS_MGD"/>
    <property type="match status" value="1"/>
</dbReference>
<keyword evidence="8" id="KW-0411">Iron-sulfur</keyword>
<dbReference type="SMART" id="SM00926">
    <property type="entry name" value="Molybdop_Fe4S4"/>
    <property type="match status" value="1"/>
</dbReference>
<evidence type="ECO:0000256" key="3">
    <source>
        <dbReference type="ARBA" id="ARBA00022505"/>
    </source>
</evidence>
<evidence type="ECO:0000256" key="5">
    <source>
        <dbReference type="ARBA" id="ARBA00022729"/>
    </source>
</evidence>
<dbReference type="GO" id="GO:0030288">
    <property type="term" value="C:outer membrane-bounded periplasmic space"/>
    <property type="evidence" value="ECO:0007669"/>
    <property type="project" value="TreeGrafter"/>
</dbReference>
<keyword evidence="11" id="KW-1185">Reference proteome</keyword>
<dbReference type="PROSITE" id="PS51318">
    <property type="entry name" value="TAT"/>
    <property type="match status" value="1"/>
</dbReference>
<keyword evidence="4" id="KW-0479">Metal-binding</keyword>
<dbReference type="SUPFAM" id="SSF53706">
    <property type="entry name" value="Formate dehydrogenase/DMSO reductase, domains 1-3"/>
    <property type="match status" value="1"/>
</dbReference>
<dbReference type="GO" id="GO:0009055">
    <property type="term" value="F:electron transfer activity"/>
    <property type="evidence" value="ECO:0007669"/>
    <property type="project" value="TreeGrafter"/>
</dbReference>
<evidence type="ECO:0000313" key="11">
    <source>
        <dbReference type="Proteomes" id="UP000280344"/>
    </source>
</evidence>
<feature type="domain" description="4Fe-4S Mo/W bis-MGD-type" evidence="9">
    <location>
        <begin position="54"/>
        <end position="115"/>
    </location>
</feature>
<dbReference type="InterPro" id="IPR006657">
    <property type="entry name" value="MoPterin_dinucl-bd_dom"/>
</dbReference>
<keyword evidence="6" id="KW-0560">Oxidoreductase</keyword>
<comment type="cofactor">
    <cofactor evidence="1">
        <name>Mo-bis(molybdopterin guanine dinucleotide)</name>
        <dbReference type="ChEBI" id="CHEBI:60539"/>
    </cofactor>
</comment>
<dbReference type="CDD" id="cd02794">
    <property type="entry name" value="MopB_CT_DmsA-EC"/>
    <property type="match status" value="1"/>
</dbReference>
<keyword evidence="7" id="KW-0408">Iron</keyword>
<dbReference type="InterPro" id="IPR011888">
    <property type="entry name" value="Anaer_DMSO_reductase"/>
</dbReference>
<dbReference type="PROSITE" id="PS00932">
    <property type="entry name" value="MOLYBDOPTERIN_PROK_3"/>
    <property type="match status" value="1"/>
</dbReference>
<dbReference type="Proteomes" id="UP000280344">
    <property type="component" value="Chromosome"/>
</dbReference>
<dbReference type="GO" id="GO:0009389">
    <property type="term" value="F:dimethyl sulfoxide reductase activity"/>
    <property type="evidence" value="ECO:0007669"/>
    <property type="project" value="InterPro"/>
</dbReference>
<dbReference type="InterPro" id="IPR006963">
    <property type="entry name" value="Mopterin_OxRdtase_4Fe-4S_dom"/>
</dbReference>
<dbReference type="AlphaFoldDB" id="A0A3Q9G4Q2"/>
<accession>A0A3Q9G4Q2</accession>
<dbReference type="InterPro" id="IPR050612">
    <property type="entry name" value="Prok_Mopterin_Oxidored"/>
</dbReference>
<dbReference type="Gene3D" id="3.40.50.12440">
    <property type="match status" value="2"/>
</dbReference>
<reference evidence="10 11" key="1">
    <citation type="submission" date="2018-12" db="EMBL/GenBank/DDBJ databases">
        <title>Complete genome sequence of Flaviflexus sp. H23T48.</title>
        <authorList>
            <person name="Bae J.-W."/>
            <person name="Lee J.-Y."/>
        </authorList>
    </citation>
    <scope>NUCLEOTIDE SEQUENCE [LARGE SCALE GENOMIC DNA]</scope>
    <source>
        <strain evidence="10 11">H23T48</strain>
    </source>
</reference>
<dbReference type="NCBIfam" id="TIGR02166">
    <property type="entry name" value="dmsA_ynfE"/>
    <property type="match status" value="1"/>
</dbReference>
<dbReference type="GO" id="GO:0051539">
    <property type="term" value="F:4 iron, 4 sulfur cluster binding"/>
    <property type="evidence" value="ECO:0007669"/>
    <property type="project" value="InterPro"/>
</dbReference>